<feature type="region of interest" description="Disordered" evidence="2">
    <location>
        <begin position="104"/>
        <end position="136"/>
    </location>
</feature>
<reference evidence="4 5" key="1">
    <citation type="submission" date="2018-02" db="EMBL/GenBank/DDBJ databases">
        <title>The genomes of Aspergillus section Nigri reveals drivers in fungal speciation.</title>
        <authorList>
            <consortium name="DOE Joint Genome Institute"/>
            <person name="Vesth T.C."/>
            <person name="Nybo J."/>
            <person name="Theobald S."/>
            <person name="Brandl J."/>
            <person name="Frisvad J.C."/>
            <person name="Nielsen K.F."/>
            <person name="Lyhne E.K."/>
            <person name="Kogle M.E."/>
            <person name="Kuo A."/>
            <person name="Riley R."/>
            <person name="Clum A."/>
            <person name="Nolan M."/>
            <person name="Lipzen A."/>
            <person name="Salamov A."/>
            <person name="Henrissat B."/>
            <person name="Wiebenga A."/>
            <person name="De vries R.P."/>
            <person name="Grigoriev I.V."/>
            <person name="Mortensen U.H."/>
            <person name="Andersen M.R."/>
            <person name="Baker S.E."/>
        </authorList>
    </citation>
    <scope>NUCLEOTIDE SEQUENCE [LARGE SCALE GENOMIC DNA]</scope>
    <source>
        <strain evidence="4 5">CBS 101889</strain>
    </source>
</reference>
<dbReference type="Proteomes" id="UP000248961">
    <property type="component" value="Unassembled WGS sequence"/>
</dbReference>
<dbReference type="PROSITE" id="PS00028">
    <property type="entry name" value="ZINC_FINGER_C2H2_1"/>
    <property type="match status" value="1"/>
</dbReference>
<dbReference type="AlphaFoldDB" id="A0A395HVH0"/>
<feature type="domain" description="C2H2-type" evidence="3">
    <location>
        <begin position="44"/>
        <end position="73"/>
    </location>
</feature>
<evidence type="ECO:0000256" key="2">
    <source>
        <dbReference type="SAM" id="MobiDB-lite"/>
    </source>
</evidence>
<organism evidence="4 5">
    <name type="scientific">Aspergillus homomorphus (strain CBS 101889)</name>
    <dbReference type="NCBI Taxonomy" id="1450537"/>
    <lineage>
        <taxon>Eukaryota</taxon>
        <taxon>Fungi</taxon>
        <taxon>Dikarya</taxon>
        <taxon>Ascomycota</taxon>
        <taxon>Pezizomycotina</taxon>
        <taxon>Eurotiomycetes</taxon>
        <taxon>Eurotiomycetidae</taxon>
        <taxon>Eurotiales</taxon>
        <taxon>Aspergillaceae</taxon>
        <taxon>Aspergillus</taxon>
        <taxon>Aspergillus subgen. Circumdati</taxon>
    </lineage>
</organism>
<sequence>MTPKLEERPEYKSYLAILEDRTYILPTYTDEERTNGATVYLGEVKCRYPNCSRGLKKTNNLRKHLASHAGIKVKPGDSGKPSPKAIDAALNFYSDVVKDYKQHQLKDTQYPASPSAEAPAAPAVAGPGPDSVEDLSGDDKEVLDAEYDTPGKLEAIYWVADVNRLAEASADLMKKHHELLASRRRVHLLYMKRKSKDGDALDPAKRRCVSSAEGRDEEELISCAHNMLETVKSEQSGGIECAMEDLVFLERALSSATAGTDDDCTTRQLLLVCTKLLVRVGRVYLNNADTAQSATTATP</sequence>
<feature type="compositionally biased region" description="Low complexity" evidence="2">
    <location>
        <begin position="111"/>
        <end position="129"/>
    </location>
</feature>
<dbReference type="GO" id="GO:0008270">
    <property type="term" value="F:zinc ion binding"/>
    <property type="evidence" value="ECO:0007669"/>
    <property type="project" value="UniProtKB-KW"/>
</dbReference>
<dbReference type="GeneID" id="37201377"/>
<proteinExistence type="predicted"/>
<keyword evidence="5" id="KW-1185">Reference proteome</keyword>
<dbReference type="RefSeq" id="XP_025550539.1">
    <property type="nucleotide sequence ID" value="XM_025697088.1"/>
</dbReference>
<keyword evidence="1" id="KW-0479">Metal-binding</keyword>
<evidence type="ECO:0000313" key="5">
    <source>
        <dbReference type="Proteomes" id="UP000248961"/>
    </source>
</evidence>
<dbReference type="InterPro" id="IPR013087">
    <property type="entry name" value="Znf_C2H2_type"/>
</dbReference>
<evidence type="ECO:0000313" key="4">
    <source>
        <dbReference type="EMBL" id="RAL11385.1"/>
    </source>
</evidence>
<protein>
    <recommendedName>
        <fullName evidence="3">C2H2-type domain-containing protein</fullName>
    </recommendedName>
</protein>
<evidence type="ECO:0000259" key="3">
    <source>
        <dbReference type="PROSITE" id="PS50157"/>
    </source>
</evidence>
<keyword evidence="1" id="KW-0863">Zinc-finger</keyword>
<name>A0A395HVH0_ASPHC</name>
<gene>
    <name evidence="4" type="ORF">BO97DRAFT_425698</name>
</gene>
<accession>A0A395HVH0</accession>
<dbReference type="PROSITE" id="PS50157">
    <property type="entry name" value="ZINC_FINGER_C2H2_2"/>
    <property type="match status" value="1"/>
</dbReference>
<dbReference type="VEuPathDB" id="FungiDB:BO97DRAFT_425698"/>
<evidence type="ECO:0000256" key="1">
    <source>
        <dbReference type="PROSITE-ProRule" id="PRU00042"/>
    </source>
</evidence>
<dbReference type="EMBL" id="KZ824289">
    <property type="protein sequence ID" value="RAL11385.1"/>
    <property type="molecule type" value="Genomic_DNA"/>
</dbReference>
<keyword evidence="1" id="KW-0862">Zinc</keyword>
<dbReference type="OrthoDB" id="10633072at2759"/>